<gene>
    <name evidence="2" type="ORF">SAMN05421678_12364</name>
</gene>
<feature type="compositionally biased region" description="Basic and acidic residues" evidence="1">
    <location>
        <begin position="204"/>
        <end position="223"/>
    </location>
</feature>
<name>A0A1I3BCK4_9ACTN</name>
<dbReference type="STRING" id="504797.SAMN05421678_12364"/>
<evidence type="ECO:0000313" key="3">
    <source>
        <dbReference type="Proteomes" id="UP000199052"/>
    </source>
</evidence>
<evidence type="ECO:0000313" key="2">
    <source>
        <dbReference type="EMBL" id="SFH60023.1"/>
    </source>
</evidence>
<evidence type="ECO:0000256" key="1">
    <source>
        <dbReference type="SAM" id="MobiDB-lite"/>
    </source>
</evidence>
<accession>A0A1I3BCK4</accession>
<dbReference type="AlphaFoldDB" id="A0A1I3BCK4"/>
<dbReference type="Proteomes" id="UP000199052">
    <property type="component" value="Unassembled WGS sequence"/>
</dbReference>
<feature type="region of interest" description="Disordered" evidence="1">
    <location>
        <begin position="13"/>
        <end position="52"/>
    </location>
</feature>
<sequence>MTYTLDWRENALNSPAGYLDDDPTGVHDARPVGRRRDDHYGSIVPPVVMGSVDAGERPARRARWERHSSARWSPPLLSRLDEMRAKATPPVQARKPAPMPAAALSPTPGPVAPMVAPTTPPTMTATRASPHALPPSPISPSRWRSDRCRSPKSRTWPQIAVAPSHMIGSQNQGTARIYGSQRQHVVHTPWWGHQRRRTGRPRRPARDHPVARESQRHPSDRPARGGQAQTWVHRVTHTLDWRENALNSLAGYLDDDPAGVGEVFTVLDELTANPYAPYATKIGSALR</sequence>
<protein>
    <submittedName>
        <fullName evidence="2">Uncharacterized protein</fullName>
    </submittedName>
</protein>
<feature type="region of interest" description="Disordered" evidence="1">
    <location>
        <begin position="89"/>
        <end position="110"/>
    </location>
</feature>
<organism evidence="2 3">
    <name type="scientific">Actinopolymorpha cephalotaxi</name>
    <dbReference type="NCBI Taxonomy" id="504797"/>
    <lineage>
        <taxon>Bacteria</taxon>
        <taxon>Bacillati</taxon>
        <taxon>Actinomycetota</taxon>
        <taxon>Actinomycetes</taxon>
        <taxon>Propionibacteriales</taxon>
        <taxon>Actinopolymorphaceae</taxon>
        <taxon>Actinopolymorpha</taxon>
    </lineage>
</organism>
<feature type="region of interest" description="Disordered" evidence="1">
    <location>
        <begin position="126"/>
        <end position="155"/>
    </location>
</feature>
<proteinExistence type="predicted"/>
<reference evidence="2 3" key="1">
    <citation type="submission" date="2016-10" db="EMBL/GenBank/DDBJ databases">
        <authorList>
            <person name="de Groot N.N."/>
        </authorList>
    </citation>
    <scope>NUCLEOTIDE SEQUENCE [LARGE SCALE GENOMIC DNA]</scope>
    <source>
        <strain evidence="2 3">CPCC 202808</strain>
    </source>
</reference>
<feature type="compositionally biased region" description="Basic and acidic residues" evidence="1">
    <location>
        <begin position="24"/>
        <end position="40"/>
    </location>
</feature>
<feature type="region of interest" description="Disordered" evidence="1">
    <location>
        <begin position="188"/>
        <end position="229"/>
    </location>
</feature>
<feature type="compositionally biased region" description="Basic residues" evidence="1">
    <location>
        <begin position="193"/>
        <end position="203"/>
    </location>
</feature>
<dbReference type="EMBL" id="FOOI01000023">
    <property type="protein sequence ID" value="SFH60023.1"/>
    <property type="molecule type" value="Genomic_DNA"/>
</dbReference>